<feature type="compositionally biased region" description="Polar residues" evidence="1">
    <location>
        <begin position="625"/>
        <end position="655"/>
    </location>
</feature>
<feature type="region of interest" description="Disordered" evidence="1">
    <location>
        <begin position="781"/>
        <end position="831"/>
    </location>
</feature>
<feature type="compositionally biased region" description="Low complexity" evidence="1">
    <location>
        <begin position="429"/>
        <end position="445"/>
    </location>
</feature>
<feature type="region of interest" description="Disordered" evidence="1">
    <location>
        <begin position="93"/>
        <end position="211"/>
    </location>
</feature>
<feature type="compositionally biased region" description="Pro residues" evidence="1">
    <location>
        <begin position="592"/>
        <end position="606"/>
    </location>
</feature>
<feature type="domain" description="UBA" evidence="2">
    <location>
        <begin position="466"/>
        <end position="507"/>
    </location>
</feature>
<feature type="region of interest" description="Disordered" evidence="1">
    <location>
        <begin position="567"/>
        <end position="715"/>
    </location>
</feature>
<feature type="compositionally biased region" description="Low complexity" evidence="1">
    <location>
        <begin position="145"/>
        <end position="161"/>
    </location>
</feature>
<evidence type="ECO:0000313" key="4">
    <source>
        <dbReference type="Proteomes" id="UP001190700"/>
    </source>
</evidence>
<evidence type="ECO:0000256" key="1">
    <source>
        <dbReference type="SAM" id="MobiDB-lite"/>
    </source>
</evidence>
<evidence type="ECO:0000259" key="2">
    <source>
        <dbReference type="PROSITE" id="PS50030"/>
    </source>
</evidence>
<accession>A0AAE0FW48</accession>
<protein>
    <recommendedName>
        <fullName evidence="2">UBA domain-containing protein</fullName>
    </recommendedName>
</protein>
<dbReference type="InterPro" id="IPR009060">
    <property type="entry name" value="UBA-like_sf"/>
</dbReference>
<feature type="compositionally biased region" description="Polar residues" evidence="1">
    <location>
        <begin position="360"/>
        <end position="370"/>
    </location>
</feature>
<feature type="compositionally biased region" description="Basic and acidic residues" evidence="1">
    <location>
        <begin position="398"/>
        <end position="424"/>
    </location>
</feature>
<feature type="compositionally biased region" description="Pro residues" evidence="1">
    <location>
        <begin position="194"/>
        <end position="203"/>
    </location>
</feature>
<feature type="compositionally biased region" description="Pro residues" evidence="1">
    <location>
        <begin position="304"/>
        <end position="314"/>
    </location>
</feature>
<feature type="compositionally biased region" description="Polar residues" evidence="1">
    <location>
        <begin position="276"/>
        <end position="285"/>
    </location>
</feature>
<dbReference type="PANTHER" id="PTHR35294:SF1">
    <property type="entry name" value="OS05G0409000 PROTEIN"/>
    <property type="match status" value="1"/>
</dbReference>
<feature type="compositionally biased region" description="Pro residues" evidence="1">
    <location>
        <begin position="114"/>
        <end position="124"/>
    </location>
</feature>
<dbReference type="SMART" id="SM00165">
    <property type="entry name" value="UBA"/>
    <property type="match status" value="1"/>
</dbReference>
<feature type="region of interest" description="Disordered" evidence="1">
    <location>
        <begin position="889"/>
        <end position="915"/>
    </location>
</feature>
<dbReference type="EMBL" id="LGRX02012617">
    <property type="protein sequence ID" value="KAK3267112.1"/>
    <property type="molecule type" value="Genomic_DNA"/>
</dbReference>
<feature type="compositionally biased region" description="Low complexity" evidence="1">
    <location>
        <begin position="896"/>
        <end position="915"/>
    </location>
</feature>
<dbReference type="SUPFAM" id="SSF46934">
    <property type="entry name" value="UBA-like"/>
    <property type="match status" value="1"/>
</dbReference>
<organism evidence="3 4">
    <name type="scientific">Cymbomonas tetramitiformis</name>
    <dbReference type="NCBI Taxonomy" id="36881"/>
    <lineage>
        <taxon>Eukaryota</taxon>
        <taxon>Viridiplantae</taxon>
        <taxon>Chlorophyta</taxon>
        <taxon>Pyramimonadophyceae</taxon>
        <taxon>Pyramimonadales</taxon>
        <taxon>Pyramimonadaceae</taxon>
        <taxon>Cymbomonas</taxon>
    </lineage>
</organism>
<feature type="compositionally biased region" description="Basic and acidic residues" evidence="1">
    <location>
        <begin position="125"/>
        <end position="140"/>
    </location>
</feature>
<dbReference type="InterPro" id="IPR015940">
    <property type="entry name" value="UBA"/>
</dbReference>
<dbReference type="PROSITE" id="PS50030">
    <property type="entry name" value="UBA"/>
    <property type="match status" value="1"/>
</dbReference>
<feature type="region of interest" description="Disordered" evidence="1">
    <location>
        <begin position="949"/>
        <end position="1018"/>
    </location>
</feature>
<feature type="region of interest" description="Disordered" evidence="1">
    <location>
        <begin position="348"/>
        <end position="453"/>
    </location>
</feature>
<proteinExistence type="predicted"/>
<evidence type="ECO:0000313" key="3">
    <source>
        <dbReference type="EMBL" id="KAK3267112.1"/>
    </source>
</evidence>
<dbReference type="Proteomes" id="UP001190700">
    <property type="component" value="Unassembled WGS sequence"/>
</dbReference>
<keyword evidence="4" id="KW-1185">Reference proteome</keyword>
<dbReference type="Gene3D" id="1.10.8.10">
    <property type="entry name" value="DNA helicase RuvA subunit, C-terminal domain"/>
    <property type="match status" value="1"/>
</dbReference>
<feature type="compositionally biased region" description="Polar residues" evidence="1">
    <location>
        <begin position="959"/>
        <end position="968"/>
    </location>
</feature>
<feature type="compositionally biased region" description="Basic and acidic residues" evidence="1">
    <location>
        <begin position="662"/>
        <end position="680"/>
    </location>
</feature>
<feature type="compositionally biased region" description="Polar residues" evidence="1">
    <location>
        <begin position="701"/>
        <end position="711"/>
    </location>
</feature>
<sequence>MASVDMKDLHDTEGKKCDWCGGECDGSVQELNALHCTFEDCPAEAAVYHQECLERYLKGLRLEKSRKTGFKCPRGCGKASKYEKPCCGKIDKSHPIHARNENSKRRRKGQLPATPQPPPKPPVKPPEKPAKESIKEDKPKVPVLSSSQAANNAASGESSSKAKNKESSMGMTREQIAAAAAKARQELRLGSGRAPPPQPPPPKAEAQTYAPHFESYARPQNTFDLFDAIATPQRLNNAWSKPQSEPPKPAPVTDAWSRPSQNPLALAAQVNPPTPQIHTQTQRTNPAVPANPSQPPGVHSYKPNAPPTAPPPQPYTQVNPYSQAVALQQQQAFSSQNLYAQTLGASAFPPAANFRPPMQPGQSAWQTVGARNSVKENVPGGPPSVGGMPPGPLGEDEANMKEKSKAQRKNEKRAAKKAERKAVEHFVGPSPSSSQPSLSENESPPGSSIGAEAGGRWDDCVGVILKHKKEFYVQQLVQLGFEEDQCSLAVHLHGSNLELCVAWLLESSGAHNPGQQEADSVSLDISAELAQIEDWCKEIPREEVEEAVIACQGKLEQAFWQFEQRLAAGPVDPPSTGRSRGPSEDRSMPPQHAVPPGYPSSRPPAASPHGSLHPPAAAIPDPGRPSTSMQYDMPQTPSAQPSRPLYTSTAGTQRPPSAGSRAYREDPKAWDYSPHPDEAGGRPGPPAREEAYGEAPLRPTSDANAASTSSRAAGAPGSHLIADFSIHSPLMSAFGKGPAPASVSTGSRIHSPLMSAFGKGPAPASVSTGSRIHSPLMSAFGKGPAPASVSTGGPSPLQELQRDASGLGAPGLLHNTGGLDRSSMADPGSSLRRASFEEAPRFLTGSLFHSSTFGVTDPAALGPSTQGAVPEYSHRSLWGSGLGACNGHHEEAGAHASSSSSSSNLSSAPSSSNPLSIFQRAKGSLTPEHKTPILAPTLDAAAAIPTSAIGPLRAPSGPPSSQTHYTSPTPVPLFHNHQSHHMTHTGAPPRLGIASSPFRSTQPTWLHADTVDDPSSSDVPEAALCAAAMVASEPEARPPQLSTPTEEHELDILLASLMCH</sequence>
<dbReference type="PANTHER" id="PTHR35294">
    <property type="entry name" value="UBIQUITIN-ASSOCIATED/TRANSLATION ELONGATION FACTOR EF1B PROTEIN"/>
    <property type="match status" value="1"/>
</dbReference>
<comment type="caution">
    <text evidence="3">The sequence shown here is derived from an EMBL/GenBank/DDBJ whole genome shotgun (WGS) entry which is preliminary data.</text>
</comment>
<name>A0AAE0FW48_9CHLO</name>
<gene>
    <name evidence="3" type="ORF">CYMTET_24315</name>
</gene>
<reference evidence="3 4" key="1">
    <citation type="journal article" date="2015" name="Genome Biol. Evol.">
        <title>Comparative Genomics of a Bacterivorous Green Alga Reveals Evolutionary Causalities and Consequences of Phago-Mixotrophic Mode of Nutrition.</title>
        <authorList>
            <person name="Burns J.A."/>
            <person name="Paasch A."/>
            <person name="Narechania A."/>
            <person name="Kim E."/>
        </authorList>
    </citation>
    <scope>NUCLEOTIDE SEQUENCE [LARGE SCALE GENOMIC DNA]</scope>
    <source>
        <strain evidence="3 4">PLY_AMNH</strain>
    </source>
</reference>
<feature type="compositionally biased region" description="Basic and acidic residues" evidence="1">
    <location>
        <begin position="93"/>
        <end position="103"/>
    </location>
</feature>
<feature type="region of interest" description="Disordered" evidence="1">
    <location>
        <begin position="235"/>
        <end position="323"/>
    </location>
</feature>
<dbReference type="AlphaFoldDB" id="A0AAE0FW48"/>